<proteinExistence type="inferred from homology"/>
<dbReference type="PRINTS" id="PR01438">
    <property type="entry name" value="UNVRSLSTRESS"/>
</dbReference>
<dbReference type="InterPro" id="IPR014729">
    <property type="entry name" value="Rossmann-like_a/b/a_fold"/>
</dbReference>
<dbReference type="Proteomes" id="UP000189933">
    <property type="component" value="Unassembled WGS sequence"/>
</dbReference>
<dbReference type="SUPFAM" id="SSF52402">
    <property type="entry name" value="Adenine nucleotide alpha hydrolases-like"/>
    <property type="match status" value="1"/>
</dbReference>
<dbReference type="PANTHER" id="PTHR31964:SF113">
    <property type="entry name" value="USPA DOMAIN-CONTAINING PROTEIN"/>
    <property type="match status" value="1"/>
</dbReference>
<comment type="similarity">
    <text evidence="1">Belongs to the universal stress protein A family.</text>
</comment>
<dbReference type="OrthoDB" id="9794782at2"/>
<gene>
    <name evidence="3" type="ORF">SAMN02745885_01881</name>
</gene>
<keyword evidence="4" id="KW-1185">Reference proteome</keyword>
<evidence type="ECO:0000313" key="3">
    <source>
        <dbReference type="EMBL" id="SKA09431.1"/>
    </source>
</evidence>
<sequence length="143" mass="15491">MKKILVAVDGSRHSDKALKAVKDLLRLNDSLAITVLYVIDIPNNVLAHQAGEISPAVFEEQARINAETVLARARDFFRIDGFEVQTLSKYGHPATVICKVAEYEGYDMIVVGSRGLGAVKGLFMGSISSKVAHLAPCPVLIVK</sequence>
<evidence type="ECO:0000256" key="1">
    <source>
        <dbReference type="ARBA" id="ARBA00008791"/>
    </source>
</evidence>
<name>A0A1T4R133_9FIRM</name>
<dbReference type="Gene3D" id="3.40.50.620">
    <property type="entry name" value="HUPs"/>
    <property type="match status" value="1"/>
</dbReference>
<dbReference type="Pfam" id="PF00582">
    <property type="entry name" value="Usp"/>
    <property type="match status" value="1"/>
</dbReference>
<dbReference type="RefSeq" id="WP_078665914.1">
    <property type="nucleotide sequence ID" value="NZ_FUXM01000023.1"/>
</dbReference>
<dbReference type="AlphaFoldDB" id="A0A1T4R133"/>
<feature type="domain" description="UspA" evidence="2">
    <location>
        <begin position="1"/>
        <end position="143"/>
    </location>
</feature>
<reference evidence="4" key="1">
    <citation type="submission" date="2017-02" db="EMBL/GenBank/DDBJ databases">
        <authorList>
            <person name="Varghese N."/>
            <person name="Submissions S."/>
        </authorList>
    </citation>
    <scope>NUCLEOTIDE SEQUENCE [LARGE SCALE GENOMIC DNA]</scope>
    <source>
        <strain evidence="4">DSM 16521</strain>
    </source>
</reference>
<evidence type="ECO:0000259" key="2">
    <source>
        <dbReference type="Pfam" id="PF00582"/>
    </source>
</evidence>
<dbReference type="InterPro" id="IPR006015">
    <property type="entry name" value="Universal_stress_UspA"/>
</dbReference>
<evidence type="ECO:0000313" key="4">
    <source>
        <dbReference type="Proteomes" id="UP000189933"/>
    </source>
</evidence>
<organism evidence="3 4">
    <name type="scientific">Carboxydocella sporoproducens DSM 16521</name>
    <dbReference type="NCBI Taxonomy" id="1121270"/>
    <lineage>
        <taxon>Bacteria</taxon>
        <taxon>Bacillati</taxon>
        <taxon>Bacillota</taxon>
        <taxon>Clostridia</taxon>
        <taxon>Eubacteriales</taxon>
        <taxon>Clostridiales Family XVI. Incertae Sedis</taxon>
        <taxon>Carboxydocella</taxon>
    </lineage>
</organism>
<dbReference type="InterPro" id="IPR006016">
    <property type="entry name" value="UspA"/>
</dbReference>
<protein>
    <submittedName>
        <fullName evidence="3">Nucleotide-binding universal stress protein, UspA family</fullName>
    </submittedName>
</protein>
<dbReference type="EMBL" id="FUXM01000023">
    <property type="protein sequence ID" value="SKA09431.1"/>
    <property type="molecule type" value="Genomic_DNA"/>
</dbReference>
<dbReference type="CDD" id="cd23659">
    <property type="entry name" value="USP_At3g01520-like"/>
    <property type="match status" value="1"/>
</dbReference>
<accession>A0A1T4R133</accession>
<dbReference type="PANTHER" id="PTHR31964">
    <property type="entry name" value="ADENINE NUCLEOTIDE ALPHA HYDROLASES-LIKE SUPERFAMILY PROTEIN"/>
    <property type="match status" value="1"/>
</dbReference>